<evidence type="ECO:0000256" key="4">
    <source>
        <dbReference type="ARBA" id="ARBA00022692"/>
    </source>
</evidence>
<keyword evidence="5 8" id="KW-1133">Transmembrane helix</keyword>
<evidence type="ECO:0000256" key="1">
    <source>
        <dbReference type="ARBA" id="ARBA00004651"/>
    </source>
</evidence>
<feature type="non-terminal residue" evidence="9">
    <location>
        <position position="171"/>
    </location>
</feature>
<feature type="transmembrane region" description="Helical" evidence="8">
    <location>
        <begin position="40"/>
        <end position="64"/>
    </location>
</feature>
<keyword evidence="3" id="KW-1003">Cell membrane</keyword>
<dbReference type="InterPro" id="IPR003445">
    <property type="entry name" value="Cat_transpt"/>
</dbReference>
<evidence type="ECO:0000256" key="6">
    <source>
        <dbReference type="ARBA" id="ARBA00023065"/>
    </source>
</evidence>
<sequence length="171" mass="18813">MTQNGKISYIDAVFTSTSAICVTGLVVQDTPTYFTDLGKIVILIFMQIGGLGIMTVGSIFGLILGRKIQIRDRFYINTSFGAKQPFSASKFFMVIAGTTFTIEFIAFIIMTAILHFKQFYPLKASMTFSLFHTVSAFCNAGFSLYSNSLQSFSSDIPLNLIFMVLIVLGGI</sequence>
<dbReference type="GO" id="GO:0005886">
    <property type="term" value="C:plasma membrane"/>
    <property type="evidence" value="ECO:0007669"/>
    <property type="project" value="UniProtKB-SubCell"/>
</dbReference>
<organism evidence="9">
    <name type="scientific">marine sediment metagenome</name>
    <dbReference type="NCBI Taxonomy" id="412755"/>
    <lineage>
        <taxon>unclassified sequences</taxon>
        <taxon>metagenomes</taxon>
        <taxon>ecological metagenomes</taxon>
    </lineage>
</organism>
<evidence type="ECO:0000256" key="2">
    <source>
        <dbReference type="ARBA" id="ARBA00022448"/>
    </source>
</evidence>
<keyword evidence="6" id="KW-0406">Ion transport</keyword>
<accession>X1BVK6</accession>
<feature type="transmembrane region" description="Helical" evidence="8">
    <location>
        <begin position="91"/>
        <end position="114"/>
    </location>
</feature>
<feature type="transmembrane region" description="Helical" evidence="8">
    <location>
        <begin position="126"/>
        <end position="145"/>
    </location>
</feature>
<evidence type="ECO:0000256" key="3">
    <source>
        <dbReference type="ARBA" id="ARBA00022475"/>
    </source>
</evidence>
<evidence type="ECO:0000256" key="8">
    <source>
        <dbReference type="SAM" id="Phobius"/>
    </source>
</evidence>
<keyword evidence="7 8" id="KW-0472">Membrane</keyword>
<comment type="caution">
    <text evidence="9">The sequence shown here is derived from an EMBL/GenBank/DDBJ whole genome shotgun (WGS) entry which is preliminary data.</text>
</comment>
<feature type="transmembrane region" description="Helical" evidence="8">
    <location>
        <begin position="7"/>
        <end position="28"/>
    </location>
</feature>
<gene>
    <name evidence="9" type="ORF">S01H4_32054</name>
</gene>
<reference evidence="9" key="1">
    <citation type="journal article" date="2014" name="Front. Microbiol.">
        <title>High frequency of phylogenetically diverse reductive dehalogenase-homologous genes in deep subseafloor sedimentary metagenomes.</title>
        <authorList>
            <person name="Kawai M."/>
            <person name="Futagami T."/>
            <person name="Toyoda A."/>
            <person name="Takaki Y."/>
            <person name="Nishi S."/>
            <person name="Hori S."/>
            <person name="Arai W."/>
            <person name="Tsubouchi T."/>
            <person name="Morono Y."/>
            <person name="Uchiyama I."/>
            <person name="Ito T."/>
            <person name="Fujiyama A."/>
            <person name="Inagaki F."/>
            <person name="Takami H."/>
        </authorList>
    </citation>
    <scope>NUCLEOTIDE SEQUENCE</scope>
    <source>
        <strain evidence="9">Expedition CK06-06</strain>
    </source>
</reference>
<keyword evidence="4 8" id="KW-0812">Transmembrane</keyword>
<name>X1BVK6_9ZZZZ</name>
<evidence type="ECO:0000256" key="5">
    <source>
        <dbReference type="ARBA" id="ARBA00022989"/>
    </source>
</evidence>
<dbReference type="AlphaFoldDB" id="X1BVK6"/>
<proteinExistence type="predicted"/>
<dbReference type="EMBL" id="BART01016705">
    <property type="protein sequence ID" value="GAG85177.1"/>
    <property type="molecule type" value="Genomic_DNA"/>
</dbReference>
<dbReference type="Pfam" id="PF02386">
    <property type="entry name" value="TrkH"/>
    <property type="match status" value="1"/>
</dbReference>
<dbReference type="GO" id="GO:0008324">
    <property type="term" value="F:monoatomic cation transmembrane transporter activity"/>
    <property type="evidence" value="ECO:0007669"/>
    <property type="project" value="InterPro"/>
</dbReference>
<evidence type="ECO:0000256" key="7">
    <source>
        <dbReference type="ARBA" id="ARBA00023136"/>
    </source>
</evidence>
<comment type="subcellular location">
    <subcellularLocation>
        <location evidence="1">Cell membrane</location>
        <topology evidence="1">Multi-pass membrane protein</topology>
    </subcellularLocation>
</comment>
<protein>
    <submittedName>
        <fullName evidence="9">Uncharacterized protein</fullName>
    </submittedName>
</protein>
<dbReference type="PANTHER" id="PTHR32024">
    <property type="entry name" value="TRK SYSTEM POTASSIUM UPTAKE PROTEIN TRKG-RELATED"/>
    <property type="match status" value="1"/>
</dbReference>
<evidence type="ECO:0000313" key="9">
    <source>
        <dbReference type="EMBL" id="GAG85177.1"/>
    </source>
</evidence>
<dbReference type="GO" id="GO:0030001">
    <property type="term" value="P:metal ion transport"/>
    <property type="evidence" value="ECO:0007669"/>
    <property type="project" value="UniProtKB-ARBA"/>
</dbReference>
<keyword evidence="2" id="KW-0813">Transport</keyword>
<dbReference type="PANTHER" id="PTHR32024:SF1">
    <property type="entry name" value="KTR SYSTEM POTASSIUM UPTAKE PROTEIN B"/>
    <property type="match status" value="1"/>
</dbReference>